<dbReference type="SUPFAM" id="SSF56349">
    <property type="entry name" value="DNA breaking-rejoining enzymes"/>
    <property type="match status" value="1"/>
</dbReference>
<dbReference type="Gene3D" id="1.10.150.130">
    <property type="match status" value="1"/>
</dbReference>
<dbReference type="InterPro" id="IPR002104">
    <property type="entry name" value="Integrase_catalytic"/>
</dbReference>
<dbReference type="GO" id="GO:0003677">
    <property type="term" value="F:DNA binding"/>
    <property type="evidence" value="ECO:0007669"/>
    <property type="project" value="UniProtKB-UniRule"/>
</dbReference>
<keyword evidence="2" id="KW-0229">DNA integration</keyword>
<protein>
    <submittedName>
        <fullName evidence="9">Site-specific integrase</fullName>
    </submittedName>
</protein>
<comment type="similarity">
    <text evidence="1">Belongs to the 'phage' integrase family.</text>
</comment>
<dbReference type="Gene3D" id="3.30.160.390">
    <property type="entry name" value="Integrase, DNA-binding domain"/>
    <property type="match status" value="1"/>
</dbReference>
<dbReference type="EMBL" id="CP102774">
    <property type="protein sequence ID" value="UZF86019.1"/>
    <property type="molecule type" value="Genomic_DNA"/>
</dbReference>
<dbReference type="Gene3D" id="1.10.443.10">
    <property type="entry name" value="Intergrase catalytic core"/>
    <property type="match status" value="1"/>
</dbReference>
<reference evidence="9" key="1">
    <citation type="submission" date="2022-08" db="EMBL/GenBank/DDBJ databases">
        <title>Complete Genome Sequences of 2 Bosea sp. soil isolates.</title>
        <authorList>
            <person name="Alvarez Arevalo M."/>
            <person name="Sterndorff E.B."/>
            <person name="Faurdal D."/>
            <person name="Joergensen T.S."/>
            <person name="Weber T."/>
        </authorList>
    </citation>
    <scope>NUCLEOTIDE SEQUENCE</scope>
    <source>
        <strain evidence="9">NBC_00436</strain>
    </source>
</reference>
<evidence type="ECO:0000256" key="2">
    <source>
        <dbReference type="ARBA" id="ARBA00022908"/>
    </source>
</evidence>
<dbReference type="InterPro" id="IPR013762">
    <property type="entry name" value="Integrase-like_cat_sf"/>
</dbReference>
<dbReference type="InterPro" id="IPR038488">
    <property type="entry name" value="Integrase_DNA-bd_sf"/>
</dbReference>
<dbReference type="PANTHER" id="PTHR30629:SF2">
    <property type="entry name" value="PROPHAGE INTEGRASE INTS-RELATED"/>
    <property type="match status" value="1"/>
</dbReference>
<evidence type="ECO:0000256" key="3">
    <source>
        <dbReference type="ARBA" id="ARBA00023125"/>
    </source>
</evidence>
<dbReference type="GO" id="GO:0006310">
    <property type="term" value="P:DNA recombination"/>
    <property type="evidence" value="ECO:0007669"/>
    <property type="project" value="UniProtKB-KW"/>
</dbReference>
<evidence type="ECO:0000259" key="8">
    <source>
        <dbReference type="PROSITE" id="PS51900"/>
    </source>
</evidence>
<dbReference type="GO" id="GO:0015074">
    <property type="term" value="P:DNA integration"/>
    <property type="evidence" value="ECO:0007669"/>
    <property type="project" value="UniProtKB-KW"/>
</dbReference>
<organism evidence="9">
    <name type="scientific">Bosea sp. NBC_00436</name>
    <dbReference type="NCBI Taxonomy" id="2969620"/>
    <lineage>
        <taxon>Bacteria</taxon>
        <taxon>Pseudomonadati</taxon>
        <taxon>Pseudomonadota</taxon>
        <taxon>Alphaproteobacteria</taxon>
        <taxon>Hyphomicrobiales</taxon>
        <taxon>Boseaceae</taxon>
        <taxon>Bosea</taxon>
    </lineage>
</organism>
<accession>A0A9E7ZWA8</accession>
<sequence length="436" mass="47790">MPKLTKKIVDALQHEPDRDVFAWDAEVRGFGVRLKPSGTRTFLIQYRNAERRTRRFVIGQYGILTVELARDLAKKKLASVIDGCDPAAERRAAREGMTVAEVCDWYLEEAEAGRLLGRNRRPIKASSVAGDRSRIDQHIRPLIGTRIVSHLKLADIERLQADIATGKTAREKRSGRGGQTAGGAGVAGRAISTLRSLLNHARRLGIIEQSPANGVRVIASNRLKRRLSVGEVRHLGKVMAQMEREGEHPTGLAAIRTMLLTGFRRMEVLAMRKDWIEPDDNCVAFPDTKSGAQMRAAGDAAITLLLSQGQRSSSPFVFPADWGEGHFIGVVRVLDRVCARAGLERVTPHVLRHTFASIAASLGFSELTISGLLGHGPRGVTQRYVHLDAALVIAADQVAAEIARLLDGGEVLSMKKAKRLRSTDWARSFAGPPHSR</sequence>
<proteinExistence type="inferred from homology"/>
<gene>
    <name evidence="9" type="ORF">NWE54_19705</name>
</gene>
<dbReference type="InterPro" id="IPR044068">
    <property type="entry name" value="CB"/>
</dbReference>
<dbReference type="InterPro" id="IPR010998">
    <property type="entry name" value="Integrase_recombinase_N"/>
</dbReference>
<dbReference type="PANTHER" id="PTHR30629">
    <property type="entry name" value="PROPHAGE INTEGRASE"/>
    <property type="match status" value="1"/>
</dbReference>
<keyword evidence="4" id="KW-0233">DNA recombination</keyword>
<dbReference type="InterPro" id="IPR050808">
    <property type="entry name" value="Phage_Integrase"/>
</dbReference>
<evidence type="ECO:0000259" key="7">
    <source>
        <dbReference type="PROSITE" id="PS51898"/>
    </source>
</evidence>
<feature type="domain" description="Tyr recombinase" evidence="7">
    <location>
        <begin position="222"/>
        <end position="397"/>
    </location>
</feature>
<evidence type="ECO:0000256" key="6">
    <source>
        <dbReference type="SAM" id="MobiDB-lite"/>
    </source>
</evidence>
<dbReference type="InterPro" id="IPR011010">
    <property type="entry name" value="DNA_brk_join_enz"/>
</dbReference>
<dbReference type="PROSITE" id="PS51900">
    <property type="entry name" value="CB"/>
    <property type="match status" value="1"/>
</dbReference>
<dbReference type="PROSITE" id="PS51898">
    <property type="entry name" value="TYR_RECOMBINASE"/>
    <property type="match status" value="1"/>
</dbReference>
<dbReference type="Pfam" id="PF00589">
    <property type="entry name" value="Phage_integrase"/>
    <property type="match status" value="1"/>
</dbReference>
<dbReference type="AlphaFoldDB" id="A0A9E7ZWA8"/>
<evidence type="ECO:0000256" key="5">
    <source>
        <dbReference type="PROSITE-ProRule" id="PRU01248"/>
    </source>
</evidence>
<keyword evidence="3 5" id="KW-0238">DNA-binding</keyword>
<dbReference type="CDD" id="cd00796">
    <property type="entry name" value="INT_Rci_Hp1_C"/>
    <property type="match status" value="1"/>
</dbReference>
<feature type="region of interest" description="Disordered" evidence="6">
    <location>
        <begin position="166"/>
        <end position="185"/>
    </location>
</feature>
<evidence type="ECO:0000256" key="1">
    <source>
        <dbReference type="ARBA" id="ARBA00008857"/>
    </source>
</evidence>
<feature type="domain" description="Core-binding (CB)" evidence="8">
    <location>
        <begin position="97"/>
        <end position="202"/>
    </location>
</feature>
<evidence type="ECO:0000256" key="4">
    <source>
        <dbReference type="ARBA" id="ARBA00023172"/>
    </source>
</evidence>
<name>A0A9E7ZWA8_9HYPH</name>
<evidence type="ECO:0000313" key="9">
    <source>
        <dbReference type="EMBL" id="UZF86019.1"/>
    </source>
</evidence>
<dbReference type="InterPro" id="IPR025166">
    <property type="entry name" value="Integrase_DNA_bind_dom"/>
</dbReference>
<feature type="compositionally biased region" description="Gly residues" evidence="6">
    <location>
        <begin position="176"/>
        <end position="185"/>
    </location>
</feature>
<dbReference type="Pfam" id="PF13356">
    <property type="entry name" value="Arm-DNA-bind_3"/>
    <property type="match status" value="1"/>
</dbReference>